<reference evidence="2 3" key="1">
    <citation type="journal article" date="2020" name="Nat. Food">
        <title>A phased Vanilla planifolia genome enables genetic improvement of flavour and production.</title>
        <authorList>
            <person name="Hasing T."/>
            <person name="Tang H."/>
            <person name="Brym M."/>
            <person name="Khazi F."/>
            <person name="Huang T."/>
            <person name="Chambers A.H."/>
        </authorList>
    </citation>
    <scope>NUCLEOTIDE SEQUENCE [LARGE SCALE GENOMIC DNA]</scope>
    <source>
        <tissue evidence="2">Leaf</tissue>
    </source>
</reference>
<evidence type="ECO:0000313" key="3">
    <source>
        <dbReference type="Proteomes" id="UP000636800"/>
    </source>
</evidence>
<organism evidence="2 3">
    <name type="scientific">Vanilla planifolia</name>
    <name type="common">Vanilla</name>
    <dbReference type="NCBI Taxonomy" id="51239"/>
    <lineage>
        <taxon>Eukaryota</taxon>
        <taxon>Viridiplantae</taxon>
        <taxon>Streptophyta</taxon>
        <taxon>Embryophyta</taxon>
        <taxon>Tracheophyta</taxon>
        <taxon>Spermatophyta</taxon>
        <taxon>Magnoliopsida</taxon>
        <taxon>Liliopsida</taxon>
        <taxon>Asparagales</taxon>
        <taxon>Orchidaceae</taxon>
        <taxon>Vanilloideae</taxon>
        <taxon>Vanilleae</taxon>
        <taxon>Vanilla</taxon>
    </lineage>
</organism>
<sequence length="101" mass="11777">MNSRQNEIDHTNLERVHGEGAQELHASEEASAIIAHRDPSIRQNEPKITKKERRFQGFSKVEQEMVKKLITEQIPEALLPLLLAIYMVRYVQISEQEIERN</sequence>
<dbReference type="EMBL" id="JADCNL010000009">
    <property type="protein sequence ID" value="KAG0466684.1"/>
    <property type="molecule type" value="Genomic_DNA"/>
</dbReference>
<protein>
    <submittedName>
        <fullName evidence="2">Uncharacterized protein</fullName>
    </submittedName>
</protein>
<comment type="caution">
    <text evidence="2">The sequence shown here is derived from an EMBL/GenBank/DDBJ whole genome shotgun (WGS) entry which is preliminary data.</text>
</comment>
<name>A0A835Q6R0_VANPL</name>
<accession>A0A835Q6R0</accession>
<keyword evidence="3" id="KW-1185">Reference proteome</keyword>
<feature type="region of interest" description="Disordered" evidence="1">
    <location>
        <begin position="1"/>
        <end position="26"/>
    </location>
</feature>
<dbReference type="AlphaFoldDB" id="A0A835Q6R0"/>
<evidence type="ECO:0000313" key="2">
    <source>
        <dbReference type="EMBL" id="KAG0466684.1"/>
    </source>
</evidence>
<evidence type="ECO:0000256" key="1">
    <source>
        <dbReference type="SAM" id="MobiDB-lite"/>
    </source>
</evidence>
<proteinExistence type="predicted"/>
<dbReference type="OrthoDB" id="843671at2759"/>
<dbReference type="Proteomes" id="UP000636800">
    <property type="component" value="Unassembled WGS sequence"/>
</dbReference>
<gene>
    <name evidence="2" type="ORF">HPP92_018264</name>
</gene>